<accession>A0A975DBF2</accession>
<sequence>MELLTLIEHAKLNFDENGTPISSAFDDIYFSKHDGIAETEYVFIKHNQLQDRWPVISDQFHIGETGFGTGLNFLVAWQLLNQVNQTRNTPLKLKFTSFEKYPVTQQDLKQALSAWPQLKELADALIQSYPVAFTDEHVITLQDGLVELNLIIGDVNQRIKELPSLSGNDGIHAWFLDGFAPSKNPDMWTDNLYKNMARLSAPGATLATFTAAGAVRRGLQAVGFEVKKVKGFGHKREMLSAQLTNETIG</sequence>
<dbReference type="Pfam" id="PF05430">
    <property type="entry name" value="Methyltransf_30"/>
    <property type="match status" value="1"/>
</dbReference>
<dbReference type="KEGG" id="psym:J1N51_14305"/>
<dbReference type="Gene3D" id="3.40.50.150">
    <property type="entry name" value="Vaccinia Virus protein VP39"/>
    <property type="match status" value="1"/>
</dbReference>
<feature type="domain" description="MnmC-like methyltransferase" evidence="1">
    <location>
        <begin position="116"/>
        <end position="243"/>
    </location>
</feature>
<evidence type="ECO:0000259" key="1">
    <source>
        <dbReference type="Pfam" id="PF05430"/>
    </source>
</evidence>
<dbReference type="RefSeq" id="WP_208831914.1">
    <property type="nucleotide sequence ID" value="NZ_CP072110.1"/>
</dbReference>
<dbReference type="NCBIfam" id="NF033855">
    <property type="entry name" value="tRNA_MNMC2"/>
    <property type="match status" value="1"/>
</dbReference>
<evidence type="ECO:0000313" key="2">
    <source>
        <dbReference type="EMBL" id="QTH63859.1"/>
    </source>
</evidence>
<dbReference type="InterPro" id="IPR047785">
    <property type="entry name" value="tRNA_MNMC2"/>
</dbReference>
<gene>
    <name evidence="2" type="primary">mnmD</name>
    <name evidence="2" type="ORF">J1N51_14305</name>
</gene>
<dbReference type="GO" id="GO:0016645">
    <property type="term" value="F:oxidoreductase activity, acting on the CH-NH group of donors"/>
    <property type="evidence" value="ECO:0007669"/>
    <property type="project" value="InterPro"/>
</dbReference>
<dbReference type="InterPro" id="IPR008471">
    <property type="entry name" value="MnmC-like_methylTransf"/>
</dbReference>
<dbReference type="PANTHER" id="PTHR39963:SF1">
    <property type="entry name" value="MNMC-LIKE METHYLTRANSFERASE DOMAIN-CONTAINING PROTEIN"/>
    <property type="match status" value="1"/>
</dbReference>
<dbReference type="EMBL" id="CP072110">
    <property type="protein sequence ID" value="QTH63859.1"/>
    <property type="molecule type" value="Genomic_DNA"/>
</dbReference>
<dbReference type="InterPro" id="IPR029063">
    <property type="entry name" value="SAM-dependent_MTases_sf"/>
</dbReference>
<dbReference type="Proteomes" id="UP000682739">
    <property type="component" value="Chromosome"/>
</dbReference>
<dbReference type="GO" id="GO:0004808">
    <property type="term" value="F:tRNA (5-methylaminomethyl-2-thiouridylate)(34)-methyltransferase activity"/>
    <property type="evidence" value="ECO:0007669"/>
    <property type="project" value="InterPro"/>
</dbReference>
<proteinExistence type="predicted"/>
<reference evidence="2" key="1">
    <citation type="submission" date="2021-03" db="EMBL/GenBank/DDBJ databases">
        <title>Description of Psychrosphaera ytuae sp. nov. isolated from deep sea sediment of South China Sea.</title>
        <authorList>
            <person name="Zhang J."/>
            <person name="Xu X.-D."/>
        </authorList>
    </citation>
    <scope>NUCLEOTIDE SEQUENCE</scope>
    <source>
        <strain evidence="2">MTZ26</strain>
    </source>
</reference>
<keyword evidence="3" id="KW-1185">Reference proteome</keyword>
<organism evidence="2 3">
    <name type="scientific">Psychrosphaera ytuae</name>
    <dbReference type="NCBI Taxonomy" id="2820710"/>
    <lineage>
        <taxon>Bacteria</taxon>
        <taxon>Pseudomonadati</taxon>
        <taxon>Pseudomonadota</taxon>
        <taxon>Gammaproteobacteria</taxon>
        <taxon>Alteromonadales</taxon>
        <taxon>Pseudoalteromonadaceae</taxon>
        <taxon>Psychrosphaera</taxon>
    </lineage>
</organism>
<evidence type="ECO:0000313" key="3">
    <source>
        <dbReference type="Proteomes" id="UP000682739"/>
    </source>
</evidence>
<protein>
    <submittedName>
        <fullName evidence="2">tRNA (5-methylaminomethyl-2-thiouridine)(34)-methyltransferase MnmD</fullName>
    </submittedName>
</protein>
<dbReference type="AlphaFoldDB" id="A0A975DBF2"/>
<dbReference type="PANTHER" id="PTHR39963">
    <property type="entry name" value="SLL0983 PROTEIN"/>
    <property type="match status" value="1"/>
</dbReference>
<name>A0A975DBF2_9GAMM</name>